<comment type="similarity">
    <text evidence="2">Belongs to the protein kinase superfamily. CAMK Ser/Thr protein kinase family. PIM subfamily.</text>
</comment>
<evidence type="ECO:0000259" key="16">
    <source>
        <dbReference type="PROSITE" id="PS50011"/>
    </source>
</evidence>
<sequence>MRRSEEDPLEGPSGGMRRSEEPGPSIAVCTEEVCGSSSEESESAEDLDKPQPQPKKRKKKMRTGGKIRASRTPQRPSGAAGGPSTRSRTRAERVQQEDFDPSDHPVLTLKGPGPGQFRIEYLKKKKIGAGGFGAVFAGVRRSDGLLVAIKTVKKSDILLTTVVGKSGRQYQLPTEVVMLLKAGGDSSCAGQHAAVSLIEWFETKASIIIVMERPEESMDLGETINQLDVEMSEDVAKDMFQSITQCVLEIMDRGVVHRDIKCENILVQKCPQSLHRFRIVDFGCARELEVRYNGFFPGTAKYFPPELYLQGWYHAQSICVWQLGAVLFELLNGKNTFTMTRRTGQFREGLSKDYHDFLDSCLNFHWFERPSLQNLLSHPCRWGGGMVAAVVLVQTMATCGMESDLGVTCVRPDQLCTFHVLVIPSSSSYSGVELGS</sequence>
<evidence type="ECO:0000256" key="1">
    <source>
        <dbReference type="ARBA" id="ARBA00004192"/>
    </source>
</evidence>
<evidence type="ECO:0000256" key="9">
    <source>
        <dbReference type="ARBA" id="ARBA00022840"/>
    </source>
</evidence>
<evidence type="ECO:0000256" key="7">
    <source>
        <dbReference type="ARBA" id="ARBA00022741"/>
    </source>
</evidence>
<dbReference type="GO" id="GO:0004674">
    <property type="term" value="F:protein serine/threonine kinase activity"/>
    <property type="evidence" value="ECO:0007669"/>
    <property type="project" value="UniProtKB-KW"/>
</dbReference>
<reference evidence="17 18" key="1">
    <citation type="submission" date="2024-04" db="EMBL/GenBank/DDBJ databases">
        <authorList>
            <person name="Waldvogel A.-M."/>
            <person name="Schoenle A."/>
        </authorList>
    </citation>
    <scope>NUCLEOTIDE SEQUENCE [LARGE SCALE GENOMIC DNA]</scope>
</reference>
<dbReference type="InterPro" id="IPR011009">
    <property type="entry name" value="Kinase-like_dom_sf"/>
</dbReference>
<proteinExistence type="inferred from homology"/>
<dbReference type="Gene3D" id="3.30.200.20">
    <property type="entry name" value="Phosphorylase Kinase, domain 1"/>
    <property type="match status" value="1"/>
</dbReference>
<evidence type="ECO:0000256" key="4">
    <source>
        <dbReference type="ARBA" id="ARBA00016885"/>
    </source>
</evidence>
<feature type="region of interest" description="Disordered" evidence="15">
    <location>
        <begin position="1"/>
        <end position="112"/>
    </location>
</feature>
<dbReference type="PROSITE" id="PS50011">
    <property type="entry name" value="PROTEIN_KINASE_DOM"/>
    <property type="match status" value="1"/>
</dbReference>
<dbReference type="EC" id="2.7.11.1" evidence="3"/>
<evidence type="ECO:0000256" key="2">
    <source>
        <dbReference type="ARBA" id="ARBA00005505"/>
    </source>
</evidence>
<feature type="domain" description="Protein kinase" evidence="16">
    <location>
        <begin position="121"/>
        <end position="381"/>
    </location>
</feature>
<comment type="catalytic activity">
    <reaction evidence="11">
        <text>L-threonyl-[protein] + ATP = O-phospho-L-threonyl-[protein] + ADP + H(+)</text>
        <dbReference type="Rhea" id="RHEA:46608"/>
        <dbReference type="Rhea" id="RHEA-COMP:11060"/>
        <dbReference type="Rhea" id="RHEA-COMP:11605"/>
        <dbReference type="ChEBI" id="CHEBI:15378"/>
        <dbReference type="ChEBI" id="CHEBI:30013"/>
        <dbReference type="ChEBI" id="CHEBI:30616"/>
        <dbReference type="ChEBI" id="CHEBI:61977"/>
        <dbReference type="ChEBI" id="CHEBI:456216"/>
        <dbReference type="EC" id="2.7.11.1"/>
    </reaction>
</comment>
<evidence type="ECO:0000256" key="12">
    <source>
        <dbReference type="ARBA" id="ARBA00048679"/>
    </source>
</evidence>
<dbReference type="InterPro" id="IPR000719">
    <property type="entry name" value="Prot_kinase_dom"/>
</dbReference>
<dbReference type="Gene3D" id="1.10.510.10">
    <property type="entry name" value="Transferase(Phosphotransferase) domain 1"/>
    <property type="match status" value="1"/>
</dbReference>
<dbReference type="Pfam" id="PF00069">
    <property type="entry name" value="Pkinase"/>
    <property type="match status" value="1"/>
</dbReference>
<keyword evidence="8" id="KW-0418">Kinase</keyword>
<comment type="catalytic activity">
    <reaction evidence="12">
        <text>L-seryl-[protein] + ATP = O-phospho-L-seryl-[protein] + ADP + H(+)</text>
        <dbReference type="Rhea" id="RHEA:17989"/>
        <dbReference type="Rhea" id="RHEA-COMP:9863"/>
        <dbReference type="Rhea" id="RHEA-COMP:11604"/>
        <dbReference type="ChEBI" id="CHEBI:15378"/>
        <dbReference type="ChEBI" id="CHEBI:29999"/>
        <dbReference type="ChEBI" id="CHEBI:30616"/>
        <dbReference type="ChEBI" id="CHEBI:83421"/>
        <dbReference type="ChEBI" id="CHEBI:456216"/>
        <dbReference type="EC" id="2.7.11.1"/>
    </reaction>
</comment>
<keyword evidence="9 13" id="KW-0067">ATP-binding</keyword>
<feature type="binding site" evidence="13">
    <location>
        <position position="154"/>
    </location>
    <ligand>
        <name>ATP</name>
        <dbReference type="ChEBI" id="CHEBI:30616"/>
    </ligand>
</feature>
<keyword evidence="18" id="KW-1185">Reference proteome</keyword>
<dbReference type="GO" id="GO:0005737">
    <property type="term" value="C:cytoplasm"/>
    <property type="evidence" value="ECO:0007669"/>
    <property type="project" value="TreeGrafter"/>
</dbReference>
<evidence type="ECO:0000256" key="6">
    <source>
        <dbReference type="ARBA" id="ARBA00022679"/>
    </source>
</evidence>
<dbReference type="PANTHER" id="PTHR22984:SF25">
    <property type="entry name" value="PROTEIN KINASE DOMAIN-CONTAINING PROTEIN"/>
    <property type="match status" value="1"/>
</dbReference>
<evidence type="ECO:0000256" key="5">
    <source>
        <dbReference type="ARBA" id="ARBA00022527"/>
    </source>
</evidence>
<dbReference type="SMART" id="SM00220">
    <property type="entry name" value="S_TKc"/>
    <property type="match status" value="1"/>
</dbReference>
<name>A0AAV2LCJ4_KNICA</name>
<evidence type="ECO:0000256" key="8">
    <source>
        <dbReference type="ARBA" id="ARBA00022777"/>
    </source>
</evidence>
<evidence type="ECO:0000256" key="3">
    <source>
        <dbReference type="ARBA" id="ARBA00012513"/>
    </source>
</evidence>
<dbReference type="SUPFAM" id="SSF56112">
    <property type="entry name" value="Protein kinase-like (PK-like)"/>
    <property type="match status" value="1"/>
</dbReference>
<evidence type="ECO:0000256" key="10">
    <source>
        <dbReference type="ARBA" id="ARBA00023200"/>
    </source>
</evidence>
<dbReference type="AlphaFoldDB" id="A0AAV2LCJ4"/>
<dbReference type="InterPro" id="IPR051138">
    <property type="entry name" value="PIM_Ser/Thr_kinase"/>
</dbReference>
<evidence type="ECO:0000256" key="14">
    <source>
        <dbReference type="RuleBase" id="RU000304"/>
    </source>
</evidence>
<evidence type="ECO:0000256" key="13">
    <source>
        <dbReference type="PROSITE-ProRule" id="PRU10141"/>
    </source>
</evidence>
<comment type="subcellular location">
    <subcellularLocation>
        <location evidence="1">Host cytoplasm</location>
    </subcellularLocation>
</comment>
<gene>
    <name evidence="17" type="ORF">KC01_LOCUS28238</name>
</gene>
<keyword evidence="6" id="KW-0808">Transferase</keyword>
<protein>
    <recommendedName>
        <fullName evidence="4">Serine/threonine-protein kinase 1</fullName>
        <ecNumber evidence="3">2.7.11.1</ecNumber>
    </recommendedName>
</protein>
<keyword evidence="5 14" id="KW-0723">Serine/threonine-protein kinase</keyword>
<keyword evidence="10" id="KW-1035">Host cytoplasm</keyword>
<dbReference type="GO" id="GO:0005524">
    <property type="term" value="F:ATP binding"/>
    <property type="evidence" value="ECO:0007669"/>
    <property type="project" value="UniProtKB-UniRule"/>
</dbReference>
<dbReference type="PANTHER" id="PTHR22984">
    <property type="entry name" value="SERINE/THREONINE-PROTEIN KINASE PIM"/>
    <property type="match status" value="1"/>
</dbReference>
<accession>A0AAV2LCJ4</accession>
<dbReference type="InterPro" id="IPR017441">
    <property type="entry name" value="Protein_kinase_ATP_BS"/>
</dbReference>
<organism evidence="17 18">
    <name type="scientific">Knipowitschia caucasica</name>
    <name type="common">Caucasian dwarf goby</name>
    <name type="synonym">Pomatoschistus caucasicus</name>
    <dbReference type="NCBI Taxonomy" id="637954"/>
    <lineage>
        <taxon>Eukaryota</taxon>
        <taxon>Metazoa</taxon>
        <taxon>Chordata</taxon>
        <taxon>Craniata</taxon>
        <taxon>Vertebrata</taxon>
        <taxon>Euteleostomi</taxon>
        <taxon>Actinopterygii</taxon>
        <taxon>Neopterygii</taxon>
        <taxon>Teleostei</taxon>
        <taxon>Neoteleostei</taxon>
        <taxon>Acanthomorphata</taxon>
        <taxon>Gobiaria</taxon>
        <taxon>Gobiiformes</taxon>
        <taxon>Gobioidei</taxon>
        <taxon>Gobiidae</taxon>
        <taxon>Gobiinae</taxon>
        <taxon>Knipowitschia</taxon>
    </lineage>
</organism>
<dbReference type="InterPro" id="IPR008271">
    <property type="entry name" value="Ser/Thr_kinase_AS"/>
</dbReference>
<evidence type="ECO:0000313" key="18">
    <source>
        <dbReference type="Proteomes" id="UP001497482"/>
    </source>
</evidence>
<evidence type="ECO:0000256" key="11">
    <source>
        <dbReference type="ARBA" id="ARBA00047899"/>
    </source>
</evidence>
<dbReference type="Proteomes" id="UP001497482">
    <property type="component" value="Chromosome 23"/>
</dbReference>
<dbReference type="PROSITE" id="PS00108">
    <property type="entry name" value="PROTEIN_KINASE_ST"/>
    <property type="match status" value="1"/>
</dbReference>
<feature type="compositionally biased region" description="Basic residues" evidence="15">
    <location>
        <begin position="54"/>
        <end position="69"/>
    </location>
</feature>
<evidence type="ECO:0000256" key="15">
    <source>
        <dbReference type="SAM" id="MobiDB-lite"/>
    </source>
</evidence>
<evidence type="ECO:0000313" key="17">
    <source>
        <dbReference type="EMBL" id="CAL1600092.1"/>
    </source>
</evidence>
<keyword evidence="7 13" id="KW-0547">Nucleotide-binding</keyword>
<dbReference type="EMBL" id="OZ035845">
    <property type="protein sequence ID" value="CAL1600092.1"/>
    <property type="molecule type" value="Genomic_DNA"/>
</dbReference>
<dbReference type="PROSITE" id="PS00107">
    <property type="entry name" value="PROTEIN_KINASE_ATP"/>
    <property type="match status" value="1"/>
</dbReference>